<keyword evidence="4" id="KW-1185">Reference proteome</keyword>
<dbReference type="AlphaFoldDB" id="A0A4S4NF09"/>
<dbReference type="OrthoDB" id="7865933at2"/>
<dbReference type="NCBIfam" id="TIGR03370">
    <property type="entry name" value="VPLPA-CTERM"/>
    <property type="match status" value="1"/>
</dbReference>
<proteinExistence type="predicted"/>
<gene>
    <name evidence="3" type="ORF">E4Z66_09525</name>
</gene>
<name>A0A4S4NF09_9RHOB</name>
<keyword evidence="1" id="KW-0472">Membrane</keyword>
<accession>A0A4S4NF09</accession>
<dbReference type="Proteomes" id="UP000306602">
    <property type="component" value="Unassembled WGS sequence"/>
</dbReference>
<feature type="chain" id="PRO_5020715891" evidence="2">
    <location>
        <begin position="28"/>
        <end position="236"/>
    </location>
</feature>
<sequence>MFMTIFHRTILPLAAAGAMWLATTASAAVIELDVTASWTAADFDVSSTGTSSPSAPPEDNDDLVFGIAPSAGSINFTLLVDTASVVSYPAGGSVAVVHDHFGYSDVSLKDPVTLGSATWETSDILTTLIGPDGAEAALWTDTDLTAGDPTLLSFRMFGEWAGTGGTGTADLFFGSRSVGPSGYQISDSFLAWEYFGGEEIRTTGYSASVAPVPLPAGAALLATGLLGFAATRRRKS</sequence>
<keyword evidence="1" id="KW-1133">Transmembrane helix</keyword>
<evidence type="ECO:0000313" key="3">
    <source>
        <dbReference type="EMBL" id="THH37157.1"/>
    </source>
</evidence>
<evidence type="ECO:0000313" key="4">
    <source>
        <dbReference type="Proteomes" id="UP000306602"/>
    </source>
</evidence>
<evidence type="ECO:0000256" key="1">
    <source>
        <dbReference type="SAM" id="Phobius"/>
    </source>
</evidence>
<feature type="signal peptide" evidence="2">
    <location>
        <begin position="1"/>
        <end position="27"/>
    </location>
</feature>
<keyword evidence="2" id="KW-0732">Signal</keyword>
<protein>
    <submittedName>
        <fullName evidence="3">VPLPA-CTERM sorting domain-containing protein</fullName>
    </submittedName>
</protein>
<comment type="caution">
    <text evidence="3">The sequence shown here is derived from an EMBL/GenBank/DDBJ whole genome shotgun (WGS) entry which is preliminary data.</text>
</comment>
<reference evidence="3 4" key="1">
    <citation type="submission" date="2019-04" db="EMBL/GenBank/DDBJ databases">
        <title>Shimia ponticola sp. nov., isolated from seawater.</title>
        <authorList>
            <person name="Kim Y.-O."/>
            <person name="Yoon J.-H."/>
        </authorList>
    </citation>
    <scope>NUCLEOTIDE SEQUENCE [LARGE SCALE GENOMIC DNA]</scope>
    <source>
        <strain evidence="3 4">MYP11</strain>
    </source>
</reference>
<feature type="transmembrane region" description="Helical" evidence="1">
    <location>
        <begin position="212"/>
        <end position="231"/>
    </location>
</feature>
<organism evidence="3 4">
    <name type="scientific">Aliishimia ponticola</name>
    <dbReference type="NCBI Taxonomy" id="2499833"/>
    <lineage>
        <taxon>Bacteria</taxon>
        <taxon>Pseudomonadati</taxon>
        <taxon>Pseudomonadota</taxon>
        <taxon>Alphaproteobacteria</taxon>
        <taxon>Rhodobacterales</taxon>
        <taxon>Paracoccaceae</taxon>
        <taxon>Aliishimia</taxon>
    </lineage>
</organism>
<dbReference type="InterPro" id="IPR022472">
    <property type="entry name" value="VPLPA-CTERM"/>
</dbReference>
<keyword evidence="1" id="KW-0812">Transmembrane</keyword>
<evidence type="ECO:0000256" key="2">
    <source>
        <dbReference type="SAM" id="SignalP"/>
    </source>
</evidence>
<dbReference type="EMBL" id="SRKY01000002">
    <property type="protein sequence ID" value="THH37157.1"/>
    <property type="molecule type" value="Genomic_DNA"/>
</dbReference>